<dbReference type="AlphaFoldDB" id="A0A0A9D1P3"/>
<sequence length="65" mass="7144">MSPPRRRPLCSLRRSTTSLCLRSTASAQLRTRAAPRPPSPPSSSPPSSLVQYWQEILNSQGHCIA</sequence>
<accession>A0A0A9D1P3</accession>
<reference evidence="2" key="1">
    <citation type="submission" date="2014-09" db="EMBL/GenBank/DDBJ databases">
        <authorList>
            <person name="Magalhaes I.L.F."/>
            <person name="Oliveira U."/>
            <person name="Santos F.R."/>
            <person name="Vidigal T.H.D.A."/>
            <person name="Brescovit A.D."/>
            <person name="Santos A.J."/>
        </authorList>
    </citation>
    <scope>NUCLEOTIDE SEQUENCE</scope>
    <source>
        <tissue evidence="2">Shoot tissue taken approximately 20 cm above the soil surface</tissue>
    </source>
</reference>
<name>A0A0A9D1P3_ARUDO</name>
<organism evidence="2">
    <name type="scientific">Arundo donax</name>
    <name type="common">Giant reed</name>
    <name type="synonym">Donax arundinaceus</name>
    <dbReference type="NCBI Taxonomy" id="35708"/>
    <lineage>
        <taxon>Eukaryota</taxon>
        <taxon>Viridiplantae</taxon>
        <taxon>Streptophyta</taxon>
        <taxon>Embryophyta</taxon>
        <taxon>Tracheophyta</taxon>
        <taxon>Spermatophyta</taxon>
        <taxon>Magnoliopsida</taxon>
        <taxon>Liliopsida</taxon>
        <taxon>Poales</taxon>
        <taxon>Poaceae</taxon>
        <taxon>PACMAD clade</taxon>
        <taxon>Arundinoideae</taxon>
        <taxon>Arundineae</taxon>
        <taxon>Arundo</taxon>
    </lineage>
</organism>
<evidence type="ECO:0000313" key="2">
    <source>
        <dbReference type="EMBL" id="JAD77647.1"/>
    </source>
</evidence>
<dbReference type="EMBL" id="GBRH01220248">
    <property type="protein sequence ID" value="JAD77647.1"/>
    <property type="molecule type" value="Transcribed_RNA"/>
</dbReference>
<evidence type="ECO:0000256" key="1">
    <source>
        <dbReference type="SAM" id="MobiDB-lite"/>
    </source>
</evidence>
<feature type="compositionally biased region" description="Pro residues" evidence="1">
    <location>
        <begin position="35"/>
        <end position="44"/>
    </location>
</feature>
<reference evidence="2" key="2">
    <citation type="journal article" date="2015" name="Data Brief">
        <title>Shoot transcriptome of the giant reed, Arundo donax.</title>
        <authorList>
            <person name="Barrero R.A."/>
            <person name="Guerrero F.D."/>
            <person name="Moolhuijzen P."/>
            <person name="Goolsby J.A."/>
            <person name="Tidwell J."/>
            <person name="Bellgard S.E."/>
            <person name="Bellgard M.I."/>
        </authorList>
    </citation>
    <scope>NUCLEOTIDE SEQUENCE</scope>
    <source>
        <tissue evidence="2">Shoot tissue taken approximately 20 cm above the soil surface</tissue>
    </source>
</reference>
<feature type="region of interest" description="Disordered" evidence="1">
    <location>
        <begin position="21"/>
        <end position="48"/>
    </location>
</feature>
<protein>
    <submittedName>
        <fullName evidence="2">Uncharacterized protein</fullName>
    </submittedName>
</protein>
<proteinExistence type="predicted"/>